<dbReference type="Proteomes" id="UP000678374">
    <property type="component" value="Unassembled WGS sequence"/>
</dbReference>
<dbReference type="InterPro" id="IPR002575">
    <property type="entry name" value="Aminoglycoside_PTrfase"/>
</dbReference>
<comment type="caution">
    <text evidence="2">The sequence shown here is derived from an EMBL/GenBank/DDBJ whole genome shotgun (WGS) entry which is preliminary data.</text>
</comment>
<gene>
    <name evidence="2" type="ORF">KAK06_21590</name>
</gene>
<evidence type="ECO:0000313" key="2">
    <source>
        <dbReference type="EMBL" id="MBQ0961547.1"/>
    </source>
</evidence>
<feature type="domain" description="Aminoglycoside phosphotransferase" evidence="1">
    <location>
        <begin position="40"/>
        <end position="264"/>
    </location>
</feature>
<dbReference type="Gene3D" id="3.30.200.20">
    <property type="entry name" value="Phosphorylase Kinase, domain 1"/>
    <property type="match status" value="1"/>
</dbReference>
<evidence type="ECO:0000313" key="3">
    <source>
        <dbReference type="Proteomes" id="UP000678374"/>
    </source>
</evidence>
<dbReference type="Pfam" id="PF01636">
    <property type="entry name" value="APH"/>
    <property type="match status" value="1"/>
</dbReference>
<dbReference type="Gene3D" id="3.90.1200.10">
    <property type="match status" value="1"/>
</dbReference>
<dbReference type="EMBL" id="JAGQDE010000031">
    <property type="protein sequence ID" value="MBQ0961547.1"/>
    <property type="molecule type" value="Genomic_DNA"/>
</dbReference>
<dbReference type="CDD" id="cd05154">
    <property type="entry name" value="ACAD10_11_N-like"/>
    <property type="match status" value="1"/>
</dbReference>
<dbReference type="AlphaFoldDB" id="A0A940YMY1"/>
<proteinExistence type="predicted"/>
<dbReference type="InterPro" id="IPR052898">
    <property type="entry name" value="ACAD10-like"/>
</dbReference>
<dbReference type="PANTHER" id="PTHR47829">
    <property type="entry name" value="HYDROLASE, PUTATIVE (AFU_ORTHOLOGUE AFUA_1G12880)-RELATED"/>
    <property type="match status" value="1"/>
</dbReference>
<evidence type="ECO:0000259" key="1">
    <source>
        <dbReference type="Pfam" id="PF01636"/>
    </source>
</evidence>
<dbReference type="PANTHER" id="PTHR47829:SF3">
    <property type="entry name" value="AMINOGLYCOSIDE PHOSPHOTRANSFERASE DOMAIN-CONTAINING PROTEIN"/>
    <property type="match status" value="1"/>
</dbReference>
<accession>A0A940YMY1</accession>
<dbReference type="InterPro" id="IPR011009">
    <property type="entry name" value="Kinase-like_dom_sf"/>
</dbReference>
<name>A0A940YMY1_9BURK</name>
<dbReference type="SUPFAM" id="SSF56112">
    <property type="entry name" value="Protein kinase-like (PK-like)"/>
    <property type="match status" value="1"/>
</dbReference>
<protein>
    <submittedName>
        <fullName evidence="2">Phosphotransferase family protein</fullName>
    </submittedName>
</protein>
<dbReference type="InterPro" id="IPR041726">
    <property type="entry name" value="ACAD10_11_N"/>
</dbReference>
<keyword evidence="3" id="KW-1185">Reference proteome</keyword>
<sequence length="351" mass="38270">MAGTWWAACEGPAMSPDEQQRLADWLRTQVAPFDGPLRLSTLAGGQSNPTYRVEAGAHRWVLRRKPPGVLLASAHAVDREYRVMAALAGHGVPVPRMWALCEDDTVIGSTFVVMELVDGRVFVDPALPGMAADERAAVYAAMADALAAIHRVDVAAAGLSGHGKPQQYLSRQIARWTRQYRDSQTEDIAPMEALIDWLPAHLPAGLDEHPGALVHGDFRLDNLIFHPTEPRVLAVIDWELSTLGHPWADLSYHLMAWRVAPDEFRGLKGHDLAALGIPDEAAHLARYLGGRPGPDAATMDWLMAFNMFRMAAILQGILARARQGNAAAADAQATGARARRMAEAGWRQVRG</sequence>
<reference evidence="2" key="1">
    <citation type="submission" date="2021-04" db="EMBL/GenBank/DDBJ databases">
        <title>The genome sequence of Ideonella sp. 4Y11.</title>
        <authorList>
            <person name="Liu Y."/>
        </authorList>
    </citation>
    <scope>NUCLEOTIDE SEQUENCE</scope>
    <source>
        <strain evidence="2">4Y11</strain>
    </source>
</reference>
<organism evidence="2 3">
    <name type="scientific">Ideonella aquatica</name>
    <dbReference type="NCBI Taxonomy" id="2824119"/>
    <lineage>
        <taxon>Bacteria</taxon>
        <taxon>Pseudomonadati</taxon>
        <taxon>Pseudomonadota</taxon>
        <taxon>Betaproteobacteria</taxon>
        <taxon>Burkholderiales</taxon>
        <taxon>Sphaerotilaceae</taxon>
        <taxon>Ideonella</taxon>
    </lineage>
</organism>